<keyword evidence="3" id="KW-1185">Reference proteome</keyword>
<keyword evidence="1" id="KW-1133">Transmembrane helix</keyword>
<proteinExistence type="predicted"/>
<evidence type="ECO:0000256" key="1">
    <source>
        <dbReference type="SAM" id="Phobius"/>
    </source>
</evidence>
<dbReference type="RefSeq" id="WP_125956616.1">
    <property type="nucleotide sequence ID" value="NZ_JAQEJV010000004.1"/>
</dbReference>
<feature type="transmembrane region" description="Helical" evidence="1">
    <location>
        <begin position="16"/>
        <end position="37"/>
    </location>
</feature>
<protein>
    <recommendedName>
        <fullName evidence="4">Glycine zipper family protein</fullName>
    </recommendedName>
</protein>
<gene>
    <name evidence="2" type="ORF">CBF36_03325</name>
</gene>
<sequence length="68" mass="7404">MSDKQKKRRDISNDDINYMILGISLGPSFGLLLGLLIDNLALGFSFGILMGVGIGGIIQYLNESKTQE</sequence>
<dbReference type="EMBL" id="NGJT01000004">
    <property type="protein sequence ID" value="RST95278.1"/>
    <property type="molecule type" value="Genomic_DNA"/>
</dbReference>
<dbReference type="AlphaFoldDB" id="A0A429ZNM5"/>
<comment type="caution">
    <text evidence="2">The sequence shown here is derived from an EMBL/GenBank/DDBJ whole genome shotgun (WGS) entry which is preliminary data.</text>
</comment>
<dbReference type="Proteomes" id="UP000288490">
    <property type="component" value="Unassembled WGS sequence"/>
</dbReference>
<evidence type="ECO:0000313" key="3">
    <source>
        <dbReference type="Proteomes" id="UP000288490"/>
    </source>
</evidence>
<accession>A0A429ZNM5</accession>
<name>A0A429ZNM5_9ENTE</name>
<feature type="transmembrane region" description="Helical" evidence="1">
    <location>
        <begin position="43"/>
        <end position="61"/>
    </location>
</feature>
<evidence type="ECO:0008006" key="4">
    <source>
        <dbReference type="Google" id="ProtNLM"/>
    </source>
</evidence>
<evidence type="ECO:0000313" key="2">
    <source>
        <dbReference type="EMBL" id="RST95278.1"/>
    </source>
</evidence>
<keyword evidence="1" id="KW-0472">Membrane</keyword>
<organism evidence="2 3">
    <name type="scientific">Vagococcus bubulae</name>
    <dbReference type="NCBI Taxonomy" id="1977868"/>
    <lineage>
        <taxon>Bacteria</taxon>
        <taxon>Bacillati</taxon>
        <taxon>Bacillota</taxon>
        <taxon>Bacilli</taxon>
        <taxon>Lactobacillales</taxon>
        <taxon>Enterococcaceae</taxon>
        <taxon>Vagococcus</taxon>
    </lineage>
</organism>
<keyword evidence="1" id="KW-0812">Transmembrane</keyword>
<reference evidence="2 3" key="1">
    <citation type="submission" date="2017-05" db="EMBL/GenBank/DDBJ databases">
        <title>Vagococcus spp. assemblies.</title>
        <authorList>
            <person name="Gulvik C.A."/>
        </authorList>
    </citation>
    <scope>NUCLEOTIDE SEQUENCE [LARGE SCALE GENOMIC DNA]</scope>
    <source>
        <strain evidence="2 3">SS1994</strain>
    </source>
</reference>